<protein>
    <submittedName>
        <fullName evidence="1">Uncharacterized protein</fullName>
    </submittedName>
</protein>
<reference evidence="1 2" key="1">
    <citation type="journal article" date="2015" name="Appl. Environ. Microbiol.">
        <title>The Geoglobus acetivorans genome: Fe(III) reduction, acetate utilization, autotrophic growth, and degradation of aromatic compounds in a hyperthermophilic archaeon.</title>
        <authorList>
            <person name="Mardanov A.V."/>
            <person name="Slododkina G.B."/>
            <person name="Slobodkin A.I."/>
            <person name="Beletsky A.V."/>
            <person name="Gavrilov S.N."/>
            <person name="Kublanov I.V."/>
            <person name="Bonch-Osmolovskaya E.A."/>
            <person name="Skryabin K.G."/>
            <person name="Ravin N.V."/>
        </authorList>
    </citation>
    <scope>NUCLEOTIDE SEQUENCE [LARGE SCALE GENOMIC DNA]</scope>
    <source>
        <strain evidence="1 2">SBH6</strain>
    </source>
</reference>
<dbReference type="AlphaFoldDB" id="A0A0A7GH02"/>
<proteinExistence type="predicted"/>
<sequence length="41" mass="4663">MVCLNCGDGRFSYMSEDERFSYYVCRSCGNTSVLPKGMRIS</sequence>
<dbReference type="KEGG" id="gac:GACE_1181"/>
<accession>A0A0A7GH02</accession>
<organism evidence="1 2">
    <name type="scientific">Geoglobus acetivorans</name>
    <dbReference type="NCBI Taxonomy" id="565033"/>
    <lineage>
        <taxon>Archaea</taxon>
        <taxon>Methanobacteriati</taxon>
        <taxon>Methanobacteriota</taxon>
        <taxon>Archaeoglobi</taxon>
        <taxon>Archaeoglobales</taxon>
        <taxon>Archaeoglobaceae</taxon>
        <taxon>Geoglobus</taxon>
    </lineage>
</organism>
<dbReference type="Proteomes" id="UP000030624">
    <property type="component" value="Chromosome"/>
</dbReference>
<dbReference type="EMBL" id="CP009552">
    <property type="protein sequence ID" value="AIY90221.1"/>
    <property type="molecule type" value="Genomic_DNA"/>
</dbReference>
<evidence type="ECO:0000313" key="2">
    <source>
        <dbReference type="Proteomes" id="UP000030624"/>
    </source>
</evidence>
<name>A0A0A7GH02_GEOAI</name>
<evidence type="ECO:0000313" key="1">
    <source>
        <dbReference type="EMBL" id="AIY90221.1"/>
    </source>
</evidence>
<gene>
    <name evidence="1" type="ORF">GACE_1181</name>
</gene>
<dbReference type="HOGENOM" id="CLU_217065_0_0_2"/>